<feature type="chain" id="PRO_5021394905" evidence="1">
    <location>
        <begin position="27"/>
        <end position="293"/>
    </location>
</feature>
<sequence>MTSRRLTSTALAIAWVMLVATFPVHALECERRSTQEQFEAADVVLVGKVMHRESRAAPGTFSNLKRTTQIAVLRVLKGSAGPVVSIESGRYSGLHGPDGDAAAGDEGAVLVFAKRRDRSLFELFCSDTSKVEREDARLHALGFHQQDFDALGLPSDDGLMRHLAADWERYRLAVLACRDAACYQRLRGDPTSEPSVVDAYRREFERERRFYEWLHAIDGWRLLGGGVGANSAYLTYRITTPYQLPGELSYDSFAVDFRRTGGAADLWRIQGARVQRLSETGGTRLDHRVWMPR</sequence>
<dbReference type="Proteomes" id="UP000297839">
    <property type="component" value="Unassembled WGS sequence"/>
</dbReference>
<dbReference type="InterPro" id="IPR008993">
    <property type="entry name" value="TIMP-like_OB-fold"/>
</dbReference>
<gene>
    <name evidence="2" type="ORF">EZ216_13110</name>
</gene>
<evidence type="ECO:0000256" key="1">
    <source>
        <dbReference type="SAM" id="SignalP"/>
    </source>
</evidence>
<dbReference type="EMBL" id="SMLK01000004">
    <property type="protein sequence ID" value="TFZ00045.1"/>
    <property type="molecule type" value="Genomic_DNA"/>
</dbReference>
<name>A0A4Z0BPQ9_9BURK</name>
<evidence type="ECO:0000313" key="3">
    <source>
        <dbReference type="Proteomes" id="UP000297839"/>
    </source>
</evidence>
<comment type="caution">
    <text evidence="2">The sequence shown here is derived from an EMBL/GenBank/DDBJ whole genome shotgun (WGS) entry which is preliminary data.</text>
</comment>
<keyword evidence="1" id="KW-0732">Signal</keyword>
<accession>A0A4Z0BPQ9</accession>
<evidence type="ECO:0000313" key="2">
    <source>
        <dbReference type="EMBL" id="TFZ00045.1"/>
    </source>
</evidence>
<dbReference type="AlphaFoldDB" id="A0A4Z0BPQ9"/>
<dbReference type="RefSeq" id="WP_135250229.1">
    <property type="nucleotide sequence ID" value="NZ_SMLK01000004.1"/>
</dbReference>
<keyword evidence="3" id="KW-1185">Reference proteome</keyword>
<dbReference type="SUPFAM" id="SSF50242">
    <property type="entry name" value="TIMP-like"/>
    <property type="match status" value="1"/>
</dbReference>
<reference evidence="2 3" key="1">
    <citation type="submission" date="2019-03" db="EMBL/GenBank/DDBJ databases">
        <title>Ramlibacter sp. 18x22-1, whole genome shotgun sequence.</title>
        <authorList>
            <person name="Zhang X."/>
            <person name="Feng G."/>
            <person name="Zhu H."/>
        </authorList>
    </citation>
    <scope>NUCLEOTIDE SEQUENCE [LARGE SCALE GENOMIC DNA]</scope>
    <source>
        <strain evidence="2 3">18x22-1</strain>
    </source>
</reference>
<protein>
    <submittedName>
        <fullName evidence="2">Uncharacterized protein</fullName>
    </submittedName>
</protein>
<organism evidence="2 3">
    <name type="scientific">Ramlibacter humi</name>
    <dbReference type="NCBI Taxonomy" id="2530451"/>
    <lineage>
        <taxon>Bacteria</taxon>
        <taxon>Pseudomonadati</taxon>
        <taxon>Pseudomonadota</taxon>
        <taxon>Betaproteobacteria</taxon>
        <taxon>Burkholderiales</taxon>
        <taxon>Comamonadaceae</taxon>
        <taxon>Ramlibacter</taxon>
    </lineage>
</organism>
<proteinExistence type="predicted"/>
<feature type="signal peptide" evidence="1">
    <location>
        <begin position="1"/>
        <end position="26"/>
    </location>
</feature>